<name>A0A1X2GLG2_9FUNG</name>
<proteinExistence type="predicted"/>
<keyword evidence="4" id="KW-1185">Reference proteome</keyword>
<organism evidence="3 4">
    <name type="scientific">Hesseltinella vesiculosa</name>
    <dbReference type="NCBI Taxonomy" id="101127"/>
    <lineage>
        <taxon>Eukaryota</taxon>
        <taxon>Fungi</taxon>
        <taxon>Fungi incertae sedis</taxon>
        <taxon>Mucoromycota</taxon>
        <taxon>Mucoromycotina</taxon>
        <taxon>Mucoromycetes</taxon>
        <taxon>Mucorales</taxon>
        <taxon>Cunninghamellaceae</taxon>
        <taxon>Hesseltinella</taxon>
    </lineage>
</organism>
<sequence length="186" mass="20384">MTANNPFEESSNPWSSEAASGPRFGNAYEDSGQNNNSWRMPSPSDYRHESNKIETTHNESTKVEFNPQVHEQDTSTAWEAPASSRQTPDSNAYQFSGTRYGNVDHHSGNAYSAAPVAATPPPLPETPRPSNKSNKDDNGLPPAWDDKRMHPSKWRALLRFIQLIASIGHLGFAAGASPVSPSPSFF</sequence>
<protein>
    <submittedName>
        <fullName evidence="3">Uncharacterized protein</fullName>
    </submittedName>
</protein>
<dbReference type="AlphaFoldDB" id="A0A1X2GLG2"/>
<reference evidence="3 4" key="1">
    <citation type="submission" date="2016-07" db="EMBL/GenBank/DDBJ databases">
        <title>Pervasive Adenine N6-methylation of Active Genes in Fungi.</title>
        <authorList>
            <consortium name="DOE Joint Genome Institute"/>
            <person name="Mondo S.J."/>
            <person name="Dannebaum R.O."/>
            <person name="Kuo R.C."/>
            <person name="Labutti K."/>
            <person name="Haridas S."/>
            <person name="Kuo A."/>
            <person name="Salamov A."/>
            <person name="Ahrendt S.R."/>
            <person name="Lipzen A."/>
            <person name="Sullivan W."/>
            <person name="Andreopoulos W.B."/>
            <person name="Clum A."/>
            <person name="Lindquist E."/>
            <person name="Daum C."/>
            <person name="Ramamoorthy G.K."/>
            <person name="Gryganskyi A."/>
            <person name="Culley D."/>
            <person name="Magnuson J.K."/>
            <person name="James T.Y."/>
            <person name="O'Malley M.A."/>
            <person name="Stajich J.E."/>
            <person name="Spatafora J.W."/>
            <person name="Visel A."/>
            <person name="Grigoriev I.V."/>
        </authorList>
    </citation>
    <scope>NUCLEOTIDE SEQUENCE [LARGE SCALE GENOMIC DNA]</scope>
    <source>
        <strain evidence="3 4">NRRL 3301</strain>
    </source>
</reference>
<dbReference type="STRING" id="101127.A0A1X2GLG2"/>
<keyword evidence="2" id="KW-1133">Transmembrane helix</keyword>
<evidence type="ECO:0000313" key="4">
    <source>
        <dbReference type="Proteomes" id="UP000242146"/>
    </source>
</evidence>
<feature type="compositionally biased region" description="Basic and acidic residues" evidence="1">
    <location>
        <begin position="133"/>
        <end position="148"/>
    </location>
</feature>
<dbReference type="OrthoDB" id="3253553at2759"/>
<feature type="region of interest" description="Disordered" evidence="1">
    <location>
        <begin position="1"/>
        <end position="148"/>
    </location>
</feature>
<gene>
    <name evidence="3" type="ORF">DM01DRAFT_1234472</name>
</gene>
<dbReference type="Proteomes" id="UP000242146">
    <property type="component" value="Unassembled WGS sequence"/>
</dbReference>
<feature type="compositionally biased region" description="Polar residues" evidence="1">
    <location>
        <begin position="83"/>
        <end position="99"/>
    </location>
</feature>
<keyword evidence="2" id="KW-0812">Transmembrane</keyword>
<feature type="transmembrane region" description="Helical" evidence="2">
    <location>
        <begin position="156"/>
        <end position="176"/>
    </location>
</feature>
<evidence type="ECO:0000313" key="3">
    <source>
        <dbReference type="EMBL" id="ORX56746.1"/>
    </source>
</evidence>
<feature type="compositionally biased region" description="Basic and acidic residues" evidence="1">
    <location>
        <begin position="45"/>
        <end position="62"/>
    </location>
</feature>
<evidence type="ECO:0000256" key="2">
    <source>
        <dbReference type="SAM" id="Phobius"/>
    </source>
</evidence>
<accession>A0A1X2GLG2</accession>
<dbReference type="EMBL" id="MCGT01000009">
    <property type="protein sequence ID" value="ORX56746.1"/>
    <property type="molecule type" value="Genomic_DNA"/>
</dbReference>
<feature type="compositionally biased region" description="Polar residues" evidence="1">
    <location>
        <begin position="1"/>
        <end position="18"/>
    </location>
</feature>
<evidence type="ECO:0000256" key="1">
    <source>
        <dbReference type="SAM" id="MobiDB-lite"/>
    </source>
</evidence>
<comment type="caution">
    <text evidence="3">The sequence shown here is derived from an EMBL/GenBank/DDBJ whole genome shotgun (WGS) entry which is preliminary data.</text>
</comment>
<keyword evidence="2" id="KW-0472">Membrane</keyword>
<feature type="compositionally biased region" description="Pro residues" evidence="1">
    <location>
        <begin position="118"/>
        <end position="127"/>
    </location>
</feature>